<keyword evidence="1" id="KW-0812">Transmembrane</keyword>
<name>A0A0J6FR90_COCPO</name>
<keyword evidence="1" id="KW-1133">Transmembrane helix</keyword>
<reference evidence="2 3" key="1">
    <citation type="submission" date="2007-06" db="EMBL/GenBank/DDBJ databases">
        <title>The Genome Sequence of Coccidioides posadasii RMSCC_3488.</title>
        <authorList>
            <consortium name="Coccidioides Genome Resources Consortium"/>
            <consortium name="The Broad Institute Genome Sequencing Platform"/>
            <person name="Henn M.R."/>
            <person name="Sykes S."/>
            <person name="Young S."/>
            <person name="Jaffe D."/>
            <person name="Berlin A."/>
            <person name="Alvarez P."/>
            <person name="Butler J."/>
            <person name="Gnerre S."/>
            <person name="Grabherr M."/>
            <person name="Mauceli E."/>
            <person name="Brockman W."/>
            <person name="Kodira C."/>
            <person name="Alvarado L."/>
            <person name="Zeng Q."/>
            <person name="Crawford M."/>
            <person name="Antoine C."/>
            <person name="Devon K."/>
            <person name="Galgiani J."/>
            <person name="Orsborn K."/>
            <person name="Lewis M.L."/>
            <person name="Nusbaum C."/>
            <person name="Galagan J."/>
            <person name="Birren B."/>
        </authorList>
    </citation>
    <scope>NUCLEOTIDE SEQUENCE [LARGE SCALE GENOMIC DNA]</scope>
    <source>
        <strain evidence="2 3">RMSCC 3488</strain>
    </source>
</reference>
<evidence type="ECO:0000313" key="3">
    <source>
        <dbReference type="Proteomes" id="UP000054567"/>
    </source>
</evidence>
<dbReference type="AlphaFoldDB" id="A0A0J6FR90"/>
<dbReference type="VEuPathDB" id="FungiDB:CPAG_08270"/>
<evidence type="ECO:0000256" key="1">
    <source>
        <dbReference type="SAM" id="Phobius"/>
    </source>
</evidence>
<organism evidence="2 3">
    <name type="scientific">Coccidioides posadasii RMSCC 3488</name>
    <dbReference type="NCBI Taxonomy" id="454284"/>
    <lineage>
        <taxon>Eukaryota</taxon>
        <taxon>Fungi</taxon>
        <taxon>Dikarya</taxon>
        <taxon>Ascomycota</taxon>
        <taxon>Pezizomycotina</taxon>
        <taxon>Eurotiomycetes</taxon>
        <taxon>Eurotiomycetidae</taxon>
        <taxon>Onygenales</taxon>
        <taxon>Onygenaceae</taxon>
        <taxon>Coccidioides</taxon>
    </lineage>
</organism>
<proteinExistence type="predicted"/>
<sequence>MNLFWLFDGWLRSMYSVLAYPALVFPLASLARRLNWDHTVKLGTLPFTVNLNQGYAGNLSRFSHKTPVQTKSERHKDFLEFIKLTDYGSFPLLDNSAIELALNLSRRPINLVKTHASHVSN</sequence>
<gene>
    <name evidence="2" type="ORF">CPAG_08270</name>
</gene>
<keyword evidence="1" id="KW-0472">Membrane</keyword>
<protein>
    <submittedName>
        <fullName evidence="2">Uncharacterized protein</fullName>
    </submittedName>
</protein>
<reference evidence="3" key="2">
    <citation type="journal article" date="2009" name="Genome Res.">
        <title>Comparative genomic analyses of the human fungal pathogens Coccidioides and their relatives.</title>
        <authorList>
            <person name="Sharpton T.J."/>
            <person name="Stajich J.E."/>
            <person name="Rounsley S.D."/>
            <person name="Gardner M.J."/>
            <person name="Wortman J.R."/>
            <person name="Jordar V.S."/>
            <person name="Maiti R."/>
            <person name="Kodira C.D."/>
            <person name="Neafsey D.E."/>
            <person name="Zeng Q."/>
            <person name="Hung C.-Y."/>
            <person name="McMahan C."/>
            <person name="Muszewska A."/>
            <person name="Grynberg M."/>
            <person name="Mandel M.A."/>
            <person name="Kellner E.M."/>
            <person name="Barker B.M."/>
            <person name="Galgiani J.N."/>
            <person name="Orbach M.J."/>
            <person name="Kirkland T.N."/>
            <person name="Cole G.T."/>
            <person name="Henn M.R."/>
            <person name="Birren B.W."/>
            <person name="Taylor J.W."/>
        </authorList>
    </citation>
    <scope>NUCLEOTIDE SEQUENCE [LARGE SCALE GENOMIC DNA]</scope>
    <source>
        <strain evidence="3">RMSCC 3488</strain>
    </source>
</reference>
<accession>A0A0J6FR90</accession>
<dbReference type="EMBL" id="DS268113">
    <property type="protein sequence ID" value="KMM71970.1"/>
    <property type="molecule type" value="Genomic_DNA"/>
</dbReference>
<reference evidence="3" key="3">
    <citation type="journal article" date="2010" name="Genome Res.">
        <title>Population genomic sequencing of Coccidioides fungi reveals recent hybridization and transposon control.</title>
        <authorList>
            <person name="Neafsey D.E."/>
            <person name="Barker B.M."/>
            <person name="Sharpton T.J."/>
            <person name="Stajich J.E."/>
            <person name="Park D.J."/>
            <person name="Whiston E."/>
            <person name="Hung C.-Y."/>
            <person name="McMahan C."/>
            <person name="White J."/>
            <person name="Sykes S."/>
            <person name="Heiman D."/>
            <person name="Young S."/>
            <person name="Zeng Q."/>
            <person name="Abouelleil A."/>
            <person name="Aftuck L."/>
            <person name="Bessette D."/>
            <person name="Brown A."/>
            <person name="FitzGerald M."/>
            <person name="Lui A."/>
            <person name="Macdonald J.P."/>
            <person name="Priest M."/>
            <person name="Orbach M.J."/>
            <person name="Galgiani J.N."/>
            <person name="Kirkland T.N."/>
            <person name="Cole G.T."/>
            <person name="Birren B.W."/>
            <person name="Henn M.R."/>
            <person name="Taylor J.W."/>
            <person name="Rounsley S.D."/>
        </authorList>
    </citation>
    <scope>NUCLEOTIDE SEQUENCE [LARGE SCALE GENOMIC DNA]</scope>
    <source>
        <strain evidence="3">RMSCC 3488</strain>
    </source>
</reference>
<feature type="transmembrane region" description="Helical" evidence="1">
    <location>
        <begin position="12"/>
        <end position="31"/>
    </location>
</feature>
<dbReference type="Proteomes" id="UP000054567">
    <property type="component" value="Unassembled WGS sequence"/>
</dbReference>
<evidence type="ECO:0000313" key="2">
    <source>
        <dbReference type="EMBL" id="KMM71970.1"/>
    </source>
</evidence>